<evidence type="ECO:0000313" key="2">
    <source>
        <dbReference type="Proteomes" id="UP000198356"/>
    </source>
</evidence>
<dbReference type="RefSeq" id="WP_142988315.1">
    <property type="nucleotide sequence ID" value="NZ_FZOU01000003.1"/>
</dbReference>
<name>A0A239JEV4_9BACT</name>
<keyword evidence="2" id="KW-1185">Reference proteome</keyword>
<protein>
    <submittedName>
        <fullName evidence="1">Uncharacterized protein</fullName>
    </submittedName>
</protein>
<organism evidence="1 2">
    <name type="scientific">Granulicella rosea</name>
    <dbReference type="NCBI Taxonomy" id="474952"/>
    <lineage>
        <taxon>Bacteria</taxon>
        <taxon>Pseudomonadati</taxon>
        <taxon>Acidobacteriota</taxon>
        <taxon>Terriglobia</taxon>
        <taxon>Terriglobales</taxon>
        <taxon>Acidobacteriaceae</taxon>
        <taxon>Granulicella</taxon>
    </lineage>
</organism>
<reference evidence="1 2" key="1">
    <citation type="submission" date="2017-06" db="EMBL/GenBank/DDBJ databases">
        <authorList>
            <person name="Kim H.J."/>
            <person name="Triplett B.A."/>
        </authorList>
    </citation>
    <scope>NUCLEOTIDE SEQUENCE [LARGE SCALE GENOMIC DNA]</scope>
    <source>
        <strain evidence="1 2">DSM 18704</strain>
    </source>
</reference>
<gene>
    <name evidence="1" type="ORF">SAMN05421770_103533</name>
</gene>
<dbReference type="Proteomes" id="UP000198356">
    <property type="component" value="Unassembled WGS sequence"/>
</dbReference>
<sequence length="93" mass="10376">MELKAAAAARGSFIAEWAREVLLCEARTRRFDAAVITEVVALRMLVSTVLRSIALRETLTPEAFTQILSDVRSGKHDATRDVLNQYQATAREQ</sequence>
<proteinExistence type="predicted"/>
<dbReference type="OrthoDB" id="118230at2"/>
<accession>A0A239JEV4</accession>
<evidence type="ECO:0000313" key="1">
    <source>
        <dbReference type="EMBL" id="SNT03234.1"/>
    </source>
</evidence>
<dbReference type="EMBL" id="FZOU01000003">
    <property type="protein sequence ID" value="SNT03234.1"/>
    <property type="molecule type" value="Genomic_DNA"/>
</dbReference>
<dbReference type="AlphaFoldDB" id="A0A239JEV4"/>